<protein>
    <submittedName>
        <fullName evidence="1">Uncharacterized protein</fullName>
    </submittedName>
</protein>
<dbReference type="HOGENOM" id="CLU_3111993_0_0_1"/>
<name>K2RRB3_MACPH</name>
<reference evidence="1 2" key="1">
    <citation type="journal article" date="2012" name="BMC Genomics">
        <title>Tools to kill: Genome of one of the most destructive plant pathogenic fungi Macrophomina phaseolina.</title>
        <authorList>
            <person name="Islam M.S."/>
            <person name="Haque M.S."/>
            <person name="Islam M.M."/>
            <person name="Emdad E.M."/>
            <person name="Halim A."/>
            <person name="Hossen Q.M.M."/>
            <person name="Hossain M.Z."/>
            <person name="Ahmed B."/>
            <person name="Rahim S."/>
            <person name="Rahman M.S."/>
            <person name="Alam M.M."/>
            <person name="Hou S."/>
            <person name="Wan X."/>
            <person name="Saito J.A."/>
            <person name="Alam M."/>
        </authorList>
    </citation>
    <scope>NUCLEOTIDE SEQUENCE [LARGE SCALE GENOMIC DNA]</scope>
    <source>
        <strain evidence="1 2">MS6</strain>
    </source>
</reference>
<comment type="caution">
    <text evidence="1">The sequence shown here is derived from an EMBL/GenBank/DDBJ whole genome shotgun (WGS) entry which is preliminary data.</text>
</comment>
<feature type="non-terminal residue" evidence="1">
    <location>
        <position position="1"/>
    </location>
</feature>
<proteinExistence type="predicted"/>
<organism evidence="1 2">
    <name type="scientific">Macrophomina phaseolina (strain MS6)</name>
    <name type="common">Charcoal rot fungus</name>
    <dbReference type="NCBI Taxonomy" id="1126212"/>
    <lineage>
        <taxon>Eukaryota</taxon>
        <taxon>Fungi</taxon>
        <taxon>Dikarya</taxon>
        <taxon>Ascomycota</taxon>
        <taxon>Pezizomycotina</taxon>
        <taxon>Dothideomycetes</taxon>
        <taxon>Dothideomycetes incertae sedis</taxon>
        <taxon>Botryosphaeriales</taxon>
        <taxon>Botryosphaeriaceae</taxon>
        <taxon>Macrophomina</taxon>
    </lineage>
</organism>
<dbReference type="EMBL" id="AHHD01000309">
    <property type="protein sequence ID" value="EKG15297.1"/>
    <property type="molecule type" value="Genomic_DNA"/>
</dbReference>
<evidence type="ECO:0000313" key="2">
    <source>
        <dbReference type="Proteomes" id="UP000007129"/>
    </source>
</evidence>
<sequence length="51" mass="5628">TSYSSVSTTLRNLAPIRCVRASLYVLGLGRRVSRCRRGVYIVDSIVANDVL</sequence>
<dbReference type="VEuPathDB" id="FungiDB:MPH_07508"/>
<dbReference type="InParanoid" id="K2RRB3"/>
<dbReference type="Proteomes" id="UP000007129">
    <property type="component" value="Unassembled WGS sequence"/>
</dbReference>
<gene>
    <name evidence="1" type="ORF">MPH_07508</name>
</gene>
<evidence type="ECO:0000313" key="1">
    <source>
        <dbReference type="EMBL" id="EKG15297.1"/>
    </source>
</evidence>
<accession>K2RRB3</accession>
<dbReference type="AlphaFoldDB" id="K2RRB3"/>